<organism evidence="5 6">
    <name type="scientific">Bradyrhizobium lablabi</name>
    <dbReference type="NCBI Taxonomy" id="722472"/>
    <lineage>
        <taxon>Bacteria</taxon>
        <taxon>Pseudomonadati</taxon>
        <taxon>Pseudomonadota</taxon>
        <taxon>Alphaproteobacteria</taxon>
        <taxon>Hyphomicrobiales</taxon>
        <taxon>Nitrobacteraceae</taxon>
        <taxon>Bradyrhizobium</taxon>
    </lineage>
</organism>
<feature type="domain" description="HTH araC/xylS-type" evidence="4">
    <location>
        <begin position="168"/>
        <end position="266"/>
    </location>
</feature>
<dbReference type="PANTHER" id="PTHR46796">
    <property type="entry name" value="HTH-TYPE TRANSCRIPTIONAL ACTIVATOR RHAS-RELATED"/>
    <property type="match status" value="1"/>
</dbReference>
<keyword evidence="1" id="KW-0805">Transcription regulation</keyword>
<dbReference type="PANTHER" id="PTHR46796:SF6">
    <property type="entry name" value="ARAC SUBFAMILY"/>
    <property type="match status" value="1"/>
</dbReference>
<proteinExistence type="predicted"/>
<dbReference type="Gene3D" id="1.10.10.60">
    <property type="entry name" value="Homeodomain-like"/>
    <property type="match status" value="2"/>
</dbReference>
<dbReference type="InterPro" id="IPR018060">
    <property type="entry name" value="HTH_AraC"/>
</dbReference>
<evidence type="ECO:0000313" key="6">
    <source>
        <dbReference type="Proteomes" id="UP000189935"/>
    </source>
</evidence>
<reference evidence="5 6" key="1">
    <citation type="submission" date="2016-11" db="EMBL/GenBank/DDBJ databases">
        <authorList>
            <person name="Jaros S."/>
            <person name="Januszkiewicz K."/>
            <person name="Wedrychowicz H."/>
        </authorList>
    </citation>
    <scope>NUCLEOTIDE SEQUENCE [LARGE SCALE GENOMIC DNA]</scope>
    <source>
        <strain evidence="5 6">GAS499</strain>
    </source>
</reference>
<gene>
    <name evidence="5" type="ORF">SAMN05444159_4138</name>
</gene>
<dbReference type="Proteomes" id="UP000189935">
    <property type="component" value="Chromosome I"/>
</dbReference>
<sequence>MSWSWFSAELVRIEPAELEFRVKGDAAYLALHDYVRSDGETTVNGGSRSTLTDARDKLTFAPIGSSVEGWNCFKGRVSSAFAVHLAPPTSCHDANDISKIPPSLYFENNNLKATLQKLRSVLDGSGIDDHAYAETLGLLLLWELRLAADPKHSQLKPVRGGLTGHQLRRIKEFVDAHISKGIGISELANSVGLSQFHFIRAFKHSVGLSPYQYVLSERISVAKEMLLKRDLSIADVALTVGFSDAAQLNRVFRKLIGVTPTAFRREIGLGYLHHVLTESKSLG</sequence>
<dbReference type="GO" id="GO:0003700">
    <property type="term" value="F:DNA-binding transcription factor activity"/>
    <property type="evidence" value="ECO:0007669"/>
    <property type="project" value="InterPro"/>
</dbReference>
<name>A0A1M6V5Q7_9BRAD</name>
<keyword evidence="2" id="KW-0238">DNA-binding</keyword>
<dbReference type="AlphaFoldDB" id="A0A1M6V5Q7"/>
<dbReference type="EMBL" id="LT670844">
    <property type="protein sequence ID" value="SHK76847.1"/>
    <property type="molecule type" value="Genomic_DNA"/>
</dbReference>
<evidence type="ECO:0000259" key="4">
    <source>
        <dbReference type="PROSITE" id="PS01124"/>
    </source>
</evidence>
<accession>A0A1M6V5Q7</accession>
<protein>
    <submittedName>
        <fullName evidence="5">AraC family transcriptional regulator</fullName>
    </submittedName>
</protein>
<dbReference type="InterPro" id="IPR018062">
    <property type="entry name" value="HTH_AraC-typ_CS"/>
</dbReference>
<dbReference type="GO" id="GO:0043565">
    <property type="term" value="F:sequence-specific DNA binding"/>
    <property type="evidence" value="ECO:0007669"/>
    <property type="project" value="InterPro"/>
</dbReference>
<keyword evidence="3" id="KW-0804">Transcription</keyword>
<dbReference type="SMART" id="SM00342">
    <property type="entry name" value="HTH_ARAC"/>
    <property type="match status" value="1"/>
</dbReference>
<dbReference type="SUPFAM" id="SSF46689">
    <property type="entry name" value="Homeodomain-like"/>
    <property type="match status" value="2"/>
</dbReference>
<dbReference type="InterPro" id="IPR009057">
    <property type="entry name" value="Homeodomain-like_sf"/>
</dbReference>
<evidence type="ECO:0000313" key="5">
    <source>
        <dbReference type="EMBL" id="SHK76847.1"/>
    </source>
</evidence>
<dbReference type="PROSITE" id="PS00041">
    <property type="entry name" value="HTH_ARAC_FAMILY_1"/>
    <property type="match status" value="1"/>
</dbReference>
<evidence type="ECO:0000256" key="3">
    <source>
        <dbReference type="ARBA" id="ARBA00023163"/>
    </source>
</evidence>
<dbReference type="Pfam" id="PF12833">
    <property type="entry name" value="HTH_18"/>
    <property type="match status" value="1"/>
</dbReference>
<dbReference type="InterPro" id="IPR050204">
    <property type="entry name" value="AraC_XylS_family_regulators"/>
</dbReference>
<evidence type="ECO:0000256" key="1">
    <source>
        <dbReference type="ARBA" id="ARBA00023015"/>
    </source>
</evidence>
<evidence type="ECO:0000256" key="2">
    <source>
        <dbReference type="ARBA" id="ARBA00023125"/>
    </source>
</evidence>
<dbReference type="PROSITE" id="PS01124">
    <property type="entry name" value="HTH_ARAC_FAMILY_2"/>
    <property type="match status" value="1"/>
</dbReference>